<protein>
    <submittedName>
        <fullName evidence="1">Uncharacterized protein</fullName>
    </submittedName>
</protein>
<dbReference type="RefSeq" id="WP_150609378.1">
    <property type="nucleotide sequence ID" value="NZ_CABPRY010000006.1"/>
</dbReference>
<accession>A0A5E4W229</accession>
<dbReference type="EMBL" id="CABPRY010000006">
    <property type="protein sequence ID" value="VVE17280.1"/>
    <property type="molecule type" value="Genomic_DNA"/>
</dbReference>
<dbReference type="AlphaFoldDB" id="A0A5E4W229"/>
<organism evidence="1 2">
    <name type="scientific">Pandoraea cepalis</name>
    <dbReference type="NCBI Taxonomy" id="2508294"/>
    <lineage>
        <taxon>Bacteria</taxon>
        <taxon>Pseudomonadati</taxon>
        <taxon>Pseudomonadota</taxon>
        <taxon>Betaproteobacteria</taxon>
        <taxon>Burkholderiales</taxon>
        <taxon>Burkholderiaceae</taxon>
        <taxon>Pandoraea</taxon>
    </lineage>
</organism>
<sequence length="89" mass="9886">MNSKIPNNTESPKSPLQLLQEVVAAQMRLWDARLALEKATAHDGAYSDRTDEAVLEEVNWLAAGLNDADEAYTHVADEHLQKVLSVTNR</sequence>
<proteinExistence type="predicted"/>
<reference evidence="1 2" key="1">
    <citation type="submission" date="2019-08" db="EMBL/GenBank/DDBJ databases">
        <authorList>
            <person name="Peeters C."/>
        </authorList>
    </citation>
    <scope>NUCLEOTIDE SEQUENCE [LARGE SCALE GENOMIC DNA]</scope>
    <source>
        <strain evidence="1 2">LMG 31107</strain>
    </source>
</reference>
<name>A0A5E4W229_9BURK</name>
<evidence type="ECO:0000313" key="2">
    <source>
        <dbReference type="Proteomes" id="UP000396788"/>
    </source>
</evidence>
<dbReference type="Proteomes" id="UP000396788">
    <property type="component" value="Unassembled WGS sequence"/>
</dbReference>
<evidence type="ECO:0000313" key="1">
    <source>
        <dbReference type="EMBL" id="VVE17280.1"/>
    </source>
</evidence>
<gene>
    <name evidence="1" type="ORF">PCE31107_02961</name>
</gene>